<dbReference type="EMBL" id="EU372836">
    <property type="protein sequence ID" value="ABY83519.1"/>
    <property type="molecule type" value="Genomic_DNA"/>
</dbReference>
<feature type="region of interest" description="Disordered" evidence="1">
    <location>
        <begin position="1"/>
        <end position="48"/>
    </location>
</feature>
<sequence length="412" mass="42856">MSGGRCALRRSSAMADPWPVRRPPRARPARCRPPRGGVRRSASPSYKRACRGCPGPAAYGLPTPRTGLPNRPRRLAGLRGKPSTCTFCGLGKPLGKPLRAEFMAPTPPRRSAMTSPTIPRVAGGVFSQLDADWARLCADPDVQAAVADWLMADQLADSVATVADAGVADAWARRLGPAQLLAALRPGAGRLGDDLADAVLRALLRRAAGCDRSATLAARIVVQAMIPAAVRMARGQVRPFGGRSFEDVGHVTVAALWSVARSGTIHPRPGRPAANLALDTLRHLCAELSADRELLGDDLAAAEMLPAPGPGPLAAAEAAEVRALAAAADLDAPDHDAVAVSEARLDLLALLLDAMDSGALTAADAQAIAWHYTGAPVPDAEAGVRAGVSAGAWQRRRSRAVGRLKASLRTAA</sequence>
<evidence type="ECO:0000256" key="1">
    <source>
        <dbReference type="SAM" id="MobiDB-lite"/>
    </source>
</evidence>
<keyword evidence="2" id="KW-0614">Plasmid</keyword>
<evidence type="ECO:0000313" key="2">
    <source>
        <dbReference type="EMBL" id="ABY83519.1"/>
    </source>
</evidence>
<feature type="compositionally biased region" description="Basic residues" evidence="1">
    <location>
        <begin position="22"/>
        <end position="33"/>
    </location>
</feature>
<gene>
    <name evidence="2" type="ORF">pSHK1.50</name>
</gene>
<protein>
    <recommendedName>
        <fullName evidence="3">Sigma-70 family RNA polymerase sigma factor</fullName>
    </recommendedName>
</protein>
<name>B0LU51_9ACTN</name>
<reference evidence="2" key="1">
    <citation type="journal article" date="2011" name="Acta Biochim. Biophys. Sin.">
        <title>Characterization of the multiple CRISPR loci on Streptomyces linear plasmid pSHK1.</title>
        <authorList>
            <person name="Guo P."/>
            <person name="Cheng Q."/>
            <person name="Xie P."/>
            <person name="Fan Y."/>
            <person name="Jiang W."/>
            <person name="Qin Z."/>
        </authorList>
    </citation>
    <scope>NUCLEOTIDE SEQUENCE</scope>
    <source>
        <strain evidence="2">HK1</strain>
        <plasmid evidence="2">pSHK1</plasmid>
    </source>
</reference>
<proteinExistence type="predicted"/>
<organism evidence="2">
    <name type="scientific">Streptomyces sp. HK1</name>
    <dbReference type="NCBI Taxonomy" id="405041"/>
    <lineage>
        <taxon>Bacteria</taxon>
        <taxon>Bacillati</taxon>
        <taxon>Actinomycetota</taxon>
        <taxon>Actinomycetes</taxon>
        <taxon>Kitasatosporales</taxon>
        <taxon>Streptomycetaceae</taxon>
        <taxon>Streptomyces</taxon>
    </lineage>
</organism>
<evidence type="ECO:0008006" key="3">
    <source>
        <dbReference type="Google" id="ProtNLM"/>
    </source>
</evidence>
<geneLocation type="plasmid" evidence="2">
    <name>pSHK1</name>
</geneLocation>
<accession>B0LU51</accession>
<dbReference type="AlphaFoldDB" id="B0LU51"/>